<dbReference type="InterPro" id="IPR004843">
    <property type="entry name" value="Calcineurin-like_PHP"/>
</dbReference>
<comment type="caution">
    <text evidence="2">The sequence shown here is derived from an EMBL/GenBank/DDBJ whole genome shotgun (WGS) entry which is preliminary data.</text>
</comment>
<dbReference type="Pfam" id="PF00149">
    <property type="entry name" value="Metallophos"/>
    <property type="match status" value="1"/>
</dbReference>
<reference evidence="3" key="1">
    <citation type="submission" date="2017-09" db="EMBL/GenBank/DDBJ databases">
        <title>Depth-based differentiation of microbial function through sediment-hosted aquifers and enrichment of novel symbionts in the deep terrestrial subsurface.</title>
        <authorList>
            <person name="Probst A.J."/>
            <person name="Ladd B."/>
            <person name="Jarett J.K."/>
            <person name="Geller-Mcgrath D.E."/>
            <person name="Sieber C.M.K."/>
            <person name="Emerson J.B."/>
            <person name="Anantharaman K."/>
            <person name="Thomas B.C."/>
            <person name="Malmstrom R."/>
            <person name="Stieglmeier M."/>
            <person name="Klingl A."/>
            <person name="Woyke T."/>
            <person name="Ryan C.M."/>
            <person name="Banfield J.F."/>
        </authorList>
    </citation>
    <scope>NUCLEOTIDE SEQUENCE [LARGE SCALE GENOMIC DNA]</scope>
</reference>
<evidence type="ECO:0000259" key="1">
    <source>
        <dbReference type="Pfam" id="PF00149"/>
    </source>
</evidence>
<dbReference type="Gene3D" id="3.60.21.10">
    <property type="match status" value="1"/>
</dbReference>
<feature type="domain" description="Calcineurin-like phosphoesterase" evidence="1">
    <location>
        <begin position="1"/>
        <end position="182"/>
    </location>
</feature>
<accession>A0A2M8EWG2</accession>
<name>A0A2M8EWG2_9BACT</name>
<gene>
    <name evidence="2" type="ORF">CO051_06905</name>
</gene>
<evidence type="ECO:0000313" key="2">
    <source>
        <dbReference type="EMBL" id="PJC30210.1"/>
    </source>
</evidence>
<dbReference type="InterPro" id="IPR029052">
    <property type="entry name" value="Metallo-depent_PP-like"/>
</dbReference>
<evidence type="ECO:0000313" key="3">
    <source>
        <dbReference type="Proteomes" id="UP000231383"/>
    </source>
</evidence>
<dbReference type="AlphaFoldDB" id="A0A2M8EWG2"/>
<sequence>MKVLIFSDTHLTSWFEKKKFQYLQRIISSADRVIINGDLWDGFLISFQDFYQSEWKKLFPLLKQKDTIYLFGNHDEQHLNNLKLLGEFSQKTAQTYSFQDSGIQYIIEHGHRIFPTELGCENVESKIFRSKVMLWGMAEKLLACIFGQSYQILLKKNNTILKKSYTYTSPEKIFHIFGHTHCSEVDSQKNFINTGIIRHGLGQYMMIENGKVSIVNERYN</sequence>
<dbReference type="SUPFAM" id="SSF56300">
    <property type="entry name" value="Metallo-dependent phosphatases"/>
    <property type="match status" value="1"/>
</dbReference>
<dbReference type="Proteomes" id="UP000231383">
    <property type="component" value="Unassembled WGS sequence"/>
</dbReference>
<organism evidence="2 3">
    <name type="scientific">Candidatus Roizmanbacteria bacterium CG_4_9_14_0_2_um_filter_39_13</name>
    <dbReference type="NCBI Taxonomy" id="1974839"/>
    <lineage>
        <taxon>Bacteria</taxon>
        <taxon>Candidatus Roizmaniibacteriota</taxon>
    </lineage>
</organism>
<proteinExistence type="predicted"/>
<protein>
    <recommendedName>
        <fullName evidence="1">Calcineurin-like phosphoesterase domain-containing protein</fullName>
    </recommendedName>
</protein>
<dbReference type="EMBL" id="PFSC01000179">
    <property type="protein sequence ID" value="PJC30210.1"/>
    <property type="molecule type" value="Genomic_DNA"/>
</dbReference>
<dbReference type="GO" id="GO:0016787">
    <property type="term" value="F:hydrolase activity"/>
    <property type="evidence" value="ECO:0007669"/>
    <property type="project" value="InterPro"/>
</dbReference>
<dbReference type="CDD" id="cd00838">
    <property type="entry name" value="MPP_superfamily"/>
    <property type="match status" value="1"/>
</dbReference>